<feature type="active site" evidence="5">
    <location>
        <position position="154"/>
    </location>
</feature>
<dbReference type="EC" id="3.2.1.-" evidence="6"/>
<feature type="active site" description="Proton donor" evidence="5">
    <location>
        <position position="247"/>
    </location>
</feature>
<proteinExistence type="inferred from homology"/>
<dbReference type="InterPro" id="IPR036026">
    <property type="entry name" value="Seven-hairpin_glycosidases"/>
</dbReference>
<evidence type="ECO:0000313" key="7">
    <source>
        <dbReference type="EMBL" id="KAJ1969352.1"/>
    </source>
</evidence>
<dbReference type="PRINTS" id="PR00747">
    <property type="entry name" value="GLYHDRLASE47"/>
</dbReference>
<organism evidence="7 8">
    <name type="scientific">Dimargaris verticillata</name>
    <dbReference type="NCBI Taxonomy" id="2761393"/>
    <lineage>
        <taxon>Eukaryota</taxon>
        <taxon>Fungi</taxon>
        <taxon>Fungi incertae sedis</taxon>
        <taxon>Zoopagomycota</taxon>
        <taxon>Kickxellomycotina</taxon>
        <taxon>Dimargaritomycetes</taxon>
        <taxon>Dimargaritales</taxon>
        <taxon>Dimargaritaceae</taxon>
        <taxon>Dimargaris</taxon>
    </lineage>
</organism>
<dbReference type="AlphaFoldDB" id="A0A9W8AWK2"/>
<dbReference type="InterPro" id="IPR012341">
    <property type="entry name" value="6hp_glycosidase-like_sf"/>
</dbReference>
<protein>
    <recommendedName>
        <fullName evidence="6">alpha-1,2-Mannosidase</fullName>
        <ecNumber evidence="6">3.2.1.-</ecNumber>
    </recommendedName>
</protein>
<evidence type="ECO:0000256" key="6">
    <source>
        <dbReference type="RuleBase" id="RU361193"/>
    </source>
</evidence>
<dbReference type="PANTHER" id="PTHR45679:SF6">
    <property type="entry name" value="ER DEGRADATION-ENHANCING ALPHA-MANNOSIDASE-LIKE PROTEIN 2"/>
    <property type="match status" value="1"/>
</dbReference>
<keyword evidence="3" id="KW-0256">Endoplasmic reticulum</keyword>
<dbReference type="Proteomes" id="UP001151582">
    <property type="component" value="Unassembled WGS sequence"/>
</dbReference>
<dbReference type="Pfam" id="PF01532">
    <property type="entry name" value="Glyco_hydro_47"/>
    <property type="match status" value="1"/>
</dbReference>
<evidence type="ECO:0000256" key="1">
    <source>
        <dbReference type="ARBA" id="ARBA00004240"/>
    </source>
</evidence>
<dbReference type="GO" id="GO:1904380">
    <property type="term" value="P:endoplasmic reticulum mannose trimming"/>
    <property type="evidence" value="ECO:0007669"/>
    <property type="project" value="InterPro"/>
</dbReference>
<evidence type="ECO:0000256" key="5">
    <source>
        <dbReference type="PIRSR" id="PIRSR601382-1"/>
    </source>
</evidence>
<comment type="caution">
    <text evidence="7">The sequence shown here is derived from an EMBL/GenBank/DDBJ whole genome shotgun (WGS) entry which is preliminary data.</text>
</comment>
<comment type="subcellular location">
    <subcellularLocation>
        <location evidence="1">Endoplasmic reticulum</location>
    </subcellularLocation>
</comment>
<feature type="non-terminal residue" evidence="7">
    <location>
        <position position="1"/>
    </location>
</feature>
<accession>A0A9W8AWK2</accession>
<dbReference type="GO" id="GO:0004571">
    <property type="term" value="F:mannosyl-oligosaccharide 1,2-alpha-mannosidase activity"/>
    <property type="evidence" value="ECO:0007669"/>
    <property type="project" value="InterPro"/>
</dbReference>
<comment type="similarity">
    <text evidence="2 6">Belongs to the glycosyl hydrolase 47 family.</text>
</comment>
<keyword evidence="8" id="KW-1185">Reference proteome</keyword>
<dbReference type="InterPro" id="IPR044674">
    <property type="entry name" value="EDEM1/2/3"/>
</dbReference>
<keyword evidence="6" id="KW-0326">Glycosidase</keyword>
<evidence type="ECO:0000256" key="4">
    <source>
        <dbReference type="ARBA" id="ARBA00023180"/>
    </source>
</evidence>
<evidence type="ECO:0000256" key="2">
    <source>
        <dbReference type="ARBA" id="ARBA00007658"/>
    </source>
</evidence>
<dbReference type="EMBL" id="JANBQB010001954">
    <property type="protein sequence ID" value="KAJ1969352.1"/>
    <property type="molecule type" value="Genomic_DNA"/>
</dbReference>
<dbReference type="GO" id="GO:0036503">
    <property type="term" value="P:ERAD pathway"/>
    <property type="evidence" value="ECO:0007669"/>
    <property type="project" value="UniProtKB-ARBA"/>
</dbReference>
<dbReference type="InterPro" id="IPR001382">
    <property type="entry name" value="Glyco_hydro_47"/>
</dbReference>
<keyword evidence="6" id="KW-0378">Hydrolase</keyword>
<dbReference type="GO" id="GO:0016020">
    <property type="term" value="C:membrane"/>
    <property type="evidence" value="ECO:0007669"/>
    <property type="project" value="InterPro"/>
</dbReference>
<feature type="active site" evidence="5">
    <location>
        <position position="268"/>
    </location>
</feature>
<dbReference type="SUPFAM" id="SSF48225">
    <property type="entry name" value="Seven-hairpin glycosidases"/>
    <property type="match status" value="1"/>
</dbReference>
<dbReference type="OrthoDB" id="8118055at2759"/>
<sequence length="346" mass="39019">MVTRVTNFRIAKPVSVFETTIRVLGGLLSAHMYATELLGPRHQDQLLSLAIDLADRLVPAFNTATGIPFNTISLSSGVPQHETPVTCLACLGSLTLEFGTVSRLMGNPLYHHLAKRAVVAAWKLRTTIGLMGCHINAQSGQWTEHAASISGTSDSYYEYVCKAAVMFDDPEYAYLCQVTYETVENQLRYKDWYASASIWNGIIYRSSFESLQAFWPGLQVLLGDLKPAIRSVRQYIQLLDRFAFLPEAVNMDRLTALVGREGYPLRPELVESLMALFQATQDRRLLNVATEQIRRLLAYCWTSCGFANVKDVRHLILEDQMDSFFLAETLKYLYLLFTPGHPLHHD</sequence>
<evidence type="ECO:0000313" key="8">
    <source>
        <dbReference type="Proteomes" id="UP001151582"/>
    </source>
</evidence>
<dbReference type="GO" id="GO:0005509">
    <property type="term" value="F:calcium ion binding"/>
    <property type="evidence" value="ECO:0007669"/>
    <property type="project" value="InterPro"/>
</dbReference>
<dbReference type="PANTHER" id="PTHR45679">
    <property type="entry name" value="ER DEGRADATION-ENHANCING ALPHA-MANNOSIDASE-LIKE PROTEIN 2"/>
    <property type="match status" value="1"/>
</dbReference>
<dbReference type="Gene3D" id="1.50.10.10">
    <property type="match status" value="1"/>
</dbReference>
<dbReference type="GO" id="GO:0005975">
    <property type="term" value="P:carbohydrate metabolic process"/>
    <property type="evidence" value="ECO:0007669"/>
    <property type="project" value="InterPro"/>
</dbReference>
<reference evidence="7" key="1">
    <citation type="submission" date="2022-07" db="EMBL/GenBank/DDBJ databases">
        <title>Phylogenomic reconstructions and comparative analyses of Kickxellomycotina fungi.</title>
        <authorList>
            <person name="Reynolds N.K."/>
            <person name="Stajich J.E."/>
            <person name="Barry K."/>
            <person name="Grigoriev I.V."/>
            <person name="Crous P."/>
            <person name="Smith M.E."/>
        </authorList>
    </citation>
    <scope>NUCLEOTIDE SEQUENCE</scope>
    <source>
        <strain evidence="7">RSA 567</strain>
    </source>
</reference>
<gene>
    <name evidence="7" type="ORF">H4R34_006171</name>
</gene>
<dbReference type="GO" id="GO:0044322">
    <property type="term" value="C:endoplasmic reticulum quality control compartment"/>
    <property type="evidence" value="ECO:0007669"/>
    <property type="project" value="GOC"/>
</dbReference>
<evidence type="ECO:0000256" key="3">
    <source>
        <dbReference type="ARBA" id="ARBA00022824"/>
    </source>
</evidence>
<feature type="active site" description="Proton donor" evidence="5">
    <location>
        <position position="18"/>
    </location>
</feature>
<name>A0A9W8AWK2_9FUNG</name>
<keyword evidence="4" id="KW-0325">Glycoprotein</keyword>